<comment type="caution">
    <text evidence="3">The sequence shown here is derived from an EMBL/GenBank/DDBJ whole genome shotgun (WGS) entry which is preliminary data.</text>
</comment>
<keyword evidence="4" id="KW-1185">Reference proteome</keyword>
<evidence type="ECO:0000313" key="4">
    <source>
        <dbReference type="Proteomes" id="UP000298327"/>
    </source>
</evidence>
<dbReference type="AlphaFoldDB" id="A0A4Y9YV23"/>
<feature type="compositionally biased region" description="Basic and acidic residues" evidence="1">
    <location>
        <begin position="1"/>
        <end position="11"/>
    </location>
</feature>
<accession>A0A4Y9YV23</accession>
<name>A0A4Y9YV23_9AGAM</name>
<dbReference type="Pfam" id="PF12937">
    <property type="entry name" value="F-box-like"/>
    <property type="match status" value="1"/>
</dbReference>
<proteinExistence type="predicted"/>
<dbReference type="InterPro" id="IPR036047">
    <property type="entry name" value="F-box-like_dom_sf"/>
</dbReference>
<dbReference type="SUPFAM" id="SSF81383">
    <property type="entry name" value="F-box domain"/>
    <property type="match status" value="1"/>
</dbReference>
<dbReference type="Proteomes" id="UP000298327">
    <property type="component" value="Unassembled WGS sequence"/>
</dbReference>
<evidence type="ECO:0000256" key="1">
    <source>
        <dbReference type="SAM" id="MobiDB-lite"/>
    </source>
</evidence>
<evidence type="ECO:0000313" key="3">
    <source>
        <dbReference type="EMBL" id="TFY65421.1"/>
    </source>
</evidence>
<reference evidence="3 4" key="1">
    <citation type="submission" date="2019-02" db="EMBL/GenBank/DDBJ databases">
        <title>Genome sequencing of the rare red list fungi Dentipellis fragilis.</title>
        <authorList>
            <person name="Buettner E."/>
            <person name="Kellner H."/>
        </authorList>
    </citation>
    <scope>NUCLEOTIDE SEQUENCE [LARGE SCALE GENOMIC DNA]</scope>
    <source>
        <strain evidence="3 4">DSM 105465</strain>
    </source>
</reference>
<dbReference type="InterPro" id="IPR001810">
    <property type="entry name" value="F-box_dom"/>
</dbReference>
<organism evidence="3 4">
    <name type="scientific">Dentipellis fragilis</name>
    <dbReference type="NCBI Taxonomy" id="205917"/>
    <lineage>
        <taxon>Eukaryota</taxon>
        <taxon>Fungi</taxon>
        <taxon>Dikarya</taxon>
        <taxon>Basidiomycota</taxon>
        <taxon>Agaricomycotina</taxon>
        <taxon>Agaricomycetes</taxon>
        <taxon>Russulales</taxon>
        <taxon>Hericiaceae</taxon>
        <taxon>Dentipellis</taxon>
    </lineage>
</organism>
<evidence type="ECO:0000259" key="2">
    <source>
        <dbReference type="Pfam" id="PF12937"/>
    </source>
</evidence>
<dbReference type="OrthoDB" id="2884925at2759"/>
<dbReference type="EMBL" id="SEOQ01000337">
    <property type="protein sequence ID" value="TFY65421.1"/>
    <property type="molecule type" value="Genomic_DNA"/>
</dbReference>
<sequence length="781" mass="86088">MSFDAPAERTDTVAQQSVLRANDADPMTSEHVSDDMASRARARKHLEQRIVSLFSALQPRVVPYTLDEILATPLSASAPLKSLLTQFNALAPIHILPTELFLAIISLRVFGPSKKQGQELAKLGTVCTSWRSITLSSPNLWKYINLRRTAYAALAVKRSQNIPVHIAFRVLNDRHRSPGPEDYRIISNLAPRIASMKFSLPIHLNPELLENFPLALPLLHELVLKTGSRKNYIYTDTLLLGSASTPALRILDLTGVWLPWTLPLYRGLVHLHVRLYHGASVSLTYGVLFDADTKLSTVAATPPVSLPRLQNLDLQAWQLPSSLCHYAALVMGTITAIPTTAKLSIACSTDNDTFEFSSAGTSSGTISLSNSRAIRTDPEMHYLLDRLPSVRMFHVSWDGYSDKKFLLLMLNGLNMQRLETLGTMGIPVTILAEVLKNRGVGALKSLRMNYLPDDEMEVESDAEELARDIEETERGTALLKELVAEVEIIDLVSVLRFSSPDAPDTDHLMGVQSSYGMRMHGVARHGGHAHTFKSTPGNTTTSHVPVFRGLSHLHTHASASCSLIVTMQLLSVLCAALSLATMLVDASPAPAVATQATDAVIEEIASNSTNGFFVDGIEARAPSEEYWFRYEAADVTTRPTILELAARQGLKDYDDQAYKWISTDASKVDRPRSGRIPAIYVLRAGTRARILQAARDFDTQRARQQATEYVQKVNEHDDVGIQGIARLTAGQTTLEAFRGEVRRSVFKLSNSGSSQFLTWTGATKSRTATQADQALLNRFWN</sequence>
<feature type="region of interest" description="Disordered" evidence="1">
    <location>
        <begin position="1"/>
        <end position="33"/>
    </location>
</feature>
<protein>
    <recommendedName>
        <fullName evidence="2">F-box domain-containing protein</fullName>
    </recommendedName>
</protein>
<gene>
    <name evidence="3" type="ORF">EVG20_g5605</name>
</gene>
<feature type="domain" description="F-box" evidence="2">
    <location>
        <begin position="95"/>
        <end position="147"/>
    </location>
</feature>